<gene>
    <name evidence="1" type="ORF">E4U56_007585</name>
</gene>
<name>A0A9P7SRQ5_9HYPO</name>
<sequence length="113" mass="12764">MLRAKMMELGDIFMVEGLSERASKKLETPLAPEPTRNLVVDMVRLEIRFVLDSSIIQKIIVHSLRKKLHPPPLATDIVETMAEVVRVGPEFGNDMLMSYCNASNYGASFRWAT</sequence>
<protein>
    <submittedName>
        <fullName evidence="1">Uncharacterized protein</fullName>
    </submittedName>
</protein>
<dbReference type="AlphaFoldDB" id="A0A9P7SRQ5"/>
<dbReference type="OrthoDB" id="6359816at2759"/>
<dbReference type="Proteomes" id="UP000784919">
    <property type="component" value="Unassembled WGS sequence"/>
</dbReference>
<proteinExistence type="predicted"/>
<comment type="caution">
    <text evidence="1">The sequence shown here is derived from an EMBL/GenBank/DDBJ whole genome shotgun (WGS) entry which is preliminary data.</text>
</comment>
<evidence type="ECO:0000313" key="1">
    <source>
        <dbReference type="EMBL" id="KAG5970526.1"/>
    </source>
</evidence>
<dbReference type="EMBL" id="SRPS01000075">
    <property type="protein sequence ID" value="KAG5970526.1"/>
    <property type="molecule type" value="Genomic_DNA"/>
</dbReference>
<organism evidence="1 2">
    <name type="scientific">Claviceps arundinis</name>
    <dbReference type="NCBI Taxonomy" id="1623583"/>
    <lineage>
        <taxon>Eukaryota</taxon>
        <taxon>Fungi</taxon>
        <taxon>Dikarya</taxon>
        <taxon>Ascomycota</taxon>
        <taxon>Pezizomycotina</taxon>
        <taxon>Sordariomycetes</taxon>
        <taxon>Hypocreomycetidae</taxon>
        <taxon>Hypocreales</taxon>
        <taxon>Clavicipitaceae</taxon>
        <taxon>Claviceps</taxon>
    </lineage>
</organism>
<reference evidence="1" key="1">
    <citation type="journal article" date="2020" name="bioRxiv">
        <title>Whole genome comparisons of ergot fungi reveals the divergence and evolution of species within the genus Claviceps are the result of varying mechanisms driving genome evolution and host range expansion.</title>
        <authorList>
            <person name="Wyka S.A."/>
            <person name="Mondo S.J."/>
            <person name="Liu M."/>
            <person name="Dettman J."/>
            <person name="Nalam V."/>
            <person name="Broders K.D."/>
        </authorList>
    </citation>
    <scope>NUCLEOTIDE SEQUENCE</scope>
    <source>
        <strain evidence="1">CCC 1102</strain>
    </source>
</reference>
<evidence type="ECO:0000313" key="2">
    <source>
        <dbReference type="Proteomes" id="UP000784919"/>
    </source>
</evidence>
<accession>A0A9P7SRQ5</accession>